<sequence length="501" mass="52868">MDNSDPKRTTVVVAGMGPVGAMLAVLLGSRGVPVIVVEPQDRPYPKPRAAVLEIESIRMLTALPGLPPLEEWATPLARNGVVDRDHRPLLMVEQTARAYGLPQIVRLDQPALEAALRAAAVATGCVEVLAGRSVRGLEQNDEEVSVLLDDGTRVTAQWLVGCDGTGSAVRAAAGIGFPGRTFAQPWLVVDAPVRDGAGAVPGVGGATDGGASIAFVLDPDRPAVAMSQRDRWRWEWMLLPGEDPQAMAAAEPVRALVGDWVKPGDVDIERATVFTFYARMADRWRAGRVLLAGDAAHAMPPFAGLGLGLGMRDAIALAWRLADVVNGVSGPDLLDGYASERRPDVESSTKLALRIGRLVQSRSRTAMGLSRAVLRVLASVPGLGARAGGKPLPARRLPRAVAGPLPQAGRVLPNPWISVRGGPRVRLDEVIGYRWAYIGHGCDPRDVAAGIPDGAVLLALDHPDAAPGCLPIEDLDGLLAGTGRPGRVTVARPDRFLRGVL</sequence>
<dbReference type="Gene3D" id="3.30.70.2450">
    <property type="match status" value="1"/>
</dbReference>
<gene>
    <name evidence="3" type="ORF">OWR29_01280</name>
</gene>
<keyword evidence="1" id="KW-0560">Oxidoreductase</keyword>
<dbReference type="Proteomes" id="UP001151002">
    <property type="component" value="Unassembled WGS sequence"/>
</dbReference>
<dbReference type="EMBL" id="JAPNTZ010000001">
    <property type="protein sequence ID" value="MCY1136612.1"/>
    <property type="molecule type" value="Genomic_DNA"/>
</dbReference>
<organism evidence="3 4">
    <name type="scientific">Paractinoplanes pyxinae</name>
    <dbReference type="NCBI Taxonomy" id="2997416"/>
    <lineage>
        <taxon>Bacteria</taxon>
        <taxon>Bacillati</taxon>
        <taxon>Actinomycetota</taxon>
        <taxon>Actinomycetes</taxon>
        <taxon>Micromonosporales</taxon>
        <taxon>Micromonosporaceae</taxon>
        <taxon>Paractinoplanes</taxon>
    </lineage>
</organism>
<dbReference type="Pfam" id="PF01494">
    <property type="entry name" value="FAD_binding_3"/>
    <property type="match status" value="1"/>
</dbReference>
<feature type="domain" description="FAD-binding" evidence="2">
    <location>
        <begin position="8"/>
        <end position="347"/>
    </location>
</feature>
<proteinExistence type="predicted"/>
<dbReference type="RefSeq" id="WP_267560372.1">
    <property type="nucleotide sequence ID" value="NZ_JAPNTZ010000001.1"/>
</dbReference>
<dbReference type="InterPro" id="IPR036188">
    <property type="entry name" value="FAD/NAD-bd_sf"/>
</dbReference>
<dbReference type="PRINTS" id="PR00420">
    <property type="entry name" value="RNGMNOXGNASE"/>
</dbReference>
<evidence type="ECO:0000313" key="4">
    <source>
        <dbReference type="Proteomes" id="UP001151002"/>
    </source>
</evidence>
<protein>
    <submittedName>
        <fullName evidence="3">FAD-dependent monooxygenase</fullName>
    </submittedName>
</protein>
<evidence type="ECO:0000259" key="2">
    <source>
        <dbReference type="Pfam" id="PF01494"/>
    </source>
</evidence>
<accession>A0ABT4AQU2</accession>
<dbReference type="GO" id="GO:0004497">
    <property type="term" value="F:monooxygenase activity"/>
    <property type="evidence" value="ECO:0007669"/>
    <property type="project" value="UniProtKB-KW"/>
</dbReference>
<comment type="caution">
    <text evidence="3">The sequence shown here is derived from an EMBL/GenBank/DDBJ whole genome shotgun (WGS) entry which is preliminary data.</text>
</comment>
<dbReference type="PANTHER" id="PTHR43476">
    <property type="entry name" value="3-(3-HYDROXY-PHENYL)PROPIONATE/3-HYDROXYCINNAMIC ACID HYDROXYLASE"/>
    <property type="match status" value="1"/>
</dbReference>
<keyword evidence="3" id="KW-0503">Monooxygenase</keyword>
<keyword evidence="4" id="KW-1185">Reference proteome</keyword>
<dbReference type="PANTHER" id="PTHR43476:SF3">
    <property type="entry name" value="FAD-BINDING MONOOXYGENASE"/>
    <property type="match status" value="1"/>
</dbReference>
<dbReference type="SUPFAM" id="SSF51905">
    <property type="entry name" value="FAD/NAD(P)-binding domain"/>
    <property type="match status" value="1"/>
</dbReference>
<dbReference type="InterPro" id="IPR050631">
    <property type="entry name" value="PheA/TfdB_FAD_monoxygenase"/>
</dbReference>
<dbReference type="InterPro" id="IPR002938">
    <property type="entry name" value="FAD-bd"/>
</dbReference>
<evidence type="ECO:0000313" key="3">
    <source>
        <dbReference type="EMBL" id="MCY1136612.1"/>
    </source>
</evidence>
<reference evidence="3" key="1">
    <citation type="submission" date="2022-11" db="EMBL/GenBank/DDBJ databases">
        <authorList>
            <person name="Somphong A."/>
            <person name="Phongsopitanun W."/>
        </authorList>
    </citation>
    <scope>NUCLEOTIDE SEQUENCE</scope>
    <source>
        <strain evidence="3">Pm04-4</strain>
    </source>
</reference>
<evidence type="ECO:0000256" key="1">
    <source>
        <dbReference type="ARBA" id="ARBA00023002"/>
    </source>
</evidence>
<dbReference type="Gene3D" id="3.50.50.60">
    <property type="entry name" value="FAD/NAD(P)-binding domain"/>
    <property type="match status" value="1"/>
</dbReference>
<name>A0ABT4AQU2_9ACTN</name>